<evidence type="ECO:0000313" key="9">
    <source>
        <dbReference type="Proteomes" id="UP000050700"/>
    </source>
</evidence>
<dbReference type="Pfam" id="PF13531">
    <property type="entry name" value="SBP_bac_11"/>
    <property type="match status" value="1"/>
</dbReference>
<dbReference type="SUPFAM" id="SSF53850">
    <property type="entry name" value="Periplasmic binding protein-like II"/>
    <property type="match status" value="1"/>
</dbReference>
<comment type="subunit">
    <text evidence="5">The complex is composed of two ATP-binding proteins (ModC), two transmembrane proteins (ModB) and a solute-binding protein (ModA).</text>
</comment>
<dbReference type="NCBIfam" id="NF007958">
    <property type="entry name" value="PRK10677.1"/>
    <property type="match status" value="1"/>
</dbReference>
<protein>
    <submittedName>
        <fullName evidence="8">Molybdate-binding periplasmic protein</fullName>
    </submittedName>
</protein>
<evidence type="ECO:0000256" key="4">
    <source>
        <dbReference type="ARBA" id="ARBA00022729"/>
    </source>
</evidence>
<feature type="binding site" evidence="6">
    <location>
        <position position="33"/>
    </location>
    <ligand>
        <name>molybdate</name>
        <dbReference type="ChEBI" id="CHEBI:36264"/>
    </ligand>
</feature>
<dbReference type="AlphaFoldDB" id="A0A0D0IEC1"/>
<comment type="caution">
    <text evidence="8">The sequence shown here is derived from an EMBL/GenBank/DDBJ whole genome shotgun (WGS) entry which is preliminary data.</text>
</comment>
<dbReference type="PIRSF" id="PIRSF004846">
    <property type="entry name" value="ModA"/>
    <property type="match status" value="1"/>
</dbReference>
<evidence type="ECO:0000313" key="8">
    <source>
        <dbReference type="EMBL" id="KIS35814.1"/>
    </source>
</evidence>
<feature type="binding site" evidence="6">
    <location>
        <position position="146"/>
    </location>
    <ligand>
        <name>molybdate</name>
        <dbReference type="ChEBI" id="CHEBI:36264"/>
    </ligand>
</feature>
<organism evidence="8 9">
    <name type="scientific">Haemophilus influenzae</name>
    <dbReference type="NCBI Taxonomy" id="727"/>
    <lineage>
        <taxon>Bacteria</taxon>
        <taxon>Pseudomonadati</taxon>
        <taxon>Pseudomonadota</taxon>
        <taxon>Gammaproteobacteria</taxon>
        <taxon>Pasteurellales</taxon>
        <taxon>Pasteurellaceae</taxon>
        <taxon>Haemophilus</taxon>
    </lineage>
</organism>
<evidence type="ECO:0000256" key="5">
    <source>
        <dbReference type="ARBA" id="ARBA00062515"/>
    </source>
</evidence>
<dbReference type="PANTHER" id="PTHR30632">
    <property type="entry name" value="MOLYBDATE-BINDING PERIPLASMIC PROTEIN"/>
    <property type="match status" value="1"/>
</dbReference>
<dbReference type="Gene3D" id="3.40.190.10">
    <property type="entry name" value="Periplasmic binding protein-like II"/>
    <property type="match status" value="2"/>
</dbReference>
<gene>
    <name evidence="8" type="primary">modA</name>
    <name evidence="8" type="ORF">NTHI1209_01426</name>
</gene>
<dbReference type="InterPro" id="IPR050682">
    <property type="entry name" value="ModA/WtpA"/>
</dbReference>
<keyword evidence="2 6" id="KW-0500">Molybdenum</keyword>
<feature type="chain" id="PRO_5015035499" evidence="7">
    <location>
        <begin position="25"/>
        <end position="254"/>
    </location>
</feature>
<comment type="similarity">
    <text evidence="1">Belongs to the bacterial solute-binding protein ModA family.</text>
</comment>
<dbReference type="GO" id="GO:0015689">
    <property type="term" value="P:molybdate ion transport"/>
    <property type="evidence" value="ECO:0007669"/>
    <property type="project" value="InterPro"/>
</dbReference>
<reference evidence="8 9" key="1">
    <citation type="submission" date="2014-05" db="EMBL/GenBank/DDBJ databases">
        <title>Methylome analysis of the phasevarions of Haemophilus influenzae.</title>
        <authorList>
            <person name="Atack J.M."/>
            <person name="Fox K.L."/>
            <person name="Power P.M."/>
            <person name="Clark T."/>
            <person name="Jurcisek J."/>
            <person name="Korlach J."/>
            <person name="Bakaletz L.O."/>
            <person name="Jennings M.P."/>
        </authorList>
    </citation>
    <scope>NUCLEOTIDE SEQUENCE [LARGE SCALE GENOMIC DNA]</scope>
    <source>
        <strain evidence="8 9">1209</strain>
    </source>
</reference>
<sequence length="254" mass="27316">MKKLTKISTALLIAGLGFSFAASAKVTVFAAASMTDALQQVAKDYAKQNPKNEVVFSFASSSTLAKQVEEGAPADIFVSASNKWMKYLSEKDLTVKETEKVLVGNDLVLIAPAKSAVNSVDIAKGEWINALKDSYLSVGDPAHVPAGQYAEEALTKLNLWDKVQDRLARAKDVRGALALVERAEAPYGIVYSTDAKVSQQVKTVAVFPADSHKPVVYPVSIVKGHDNADSRDFLKYLESDAAKKVLVGYGFSAK</sequence>
<feature type="signal peptide" evidence="7">
    <location>
        <begin position="1"/>
        <end position="24"/>
    </location>
</feature>
<feature type="binding site" evidence="6">
    <location>
        <position position="191"/>
    </location>
    <ligand>
        <name>molybdate</name>
        <dbReference type="ChEBI" id="CHEBI:36264"/>
    </ligand>
</feature>
<dbReference type="KEGG" id="hic:NTHIC486_01096"/>
<feature type="binding site" evidence="6">
    <location>
        <position position="173"/>
    </location>
    <ligand>
        <name>molybdate</name>
        <dbReference type="ChEBI" id="CHEBI:36264"/>
    </ligand>
</feature>
<evidence type="ECO:0000256" key="6">
    <source>
        <dbReference type="PIRSR" id="PIRSR004846-1"/>
    </source>
</evidence>
<evidence type="ECO:0000256" key="1">
    <source>
        <dbReference type="ARBA" id="ARBA00009175"/>
    </source>
</evidence>
<keyword evidence="3 6" id="KW-0479">Metal-binding</keyword>
<evidence type="ECO:0000256" key="7">
    <source>
        <dbReference type="SAM" id="SignalP"/>
    </source>
</evidence>
<dbReference type="NCBIfam" id="TIGR01256">
    <property type="entry name" value="modA"/>
    <property type="match status" value="1"/>
</dbReference>
<feature type="binding site" evidence="6">
    <location>
        <position position="61"/>
    </location>
    <ligand>
        <name>molybdate</name>
        <dbReference type="ChEBI" id="CHEBI:36264"/>
    </ligand>
</feature>
<accession>A0A0D0IEC1</accession>
<dbReference type="Proteomes" id="UP000050700">
    <property type="component" value="Unassembled WGS sequence"/>
</dbReference>
<evidence type="ECO:0000256" key="2">
    <source>
        <dbReference type="ARBA" id="ARBA00022505"/>
    </source>
</evidence>
<dbReference type="PATRIC" id="fig|727.533.peg.1054"/>
<keyword evidence="4 7" id="KW-0732">Signal</keyword>
<dbReference type="CDD" id="cd13536">
    <property type="entry name" value="PBP2_EcModA"/>
    <property type="match status" value="1"/>
</dbReference>
<dbReference type="EMBL" id="JMQP01000002">
    <property type="protein sequence ID" value="KIS35814.1"/>
    <property type="molecule type" value="Genomic_DNA"/>
</dbReference>
<dbReference type="GO" id="GO:0030288">
    <property type="term" value="C:outer membrane-bounded periplasmic space"/>
    <property type="evidence" value="ECO:0007669"/>
    <property type="project" value="TreeGrafter"/>
</dbReference>
<dbReference type="GO" id="GO:0046872">
    <property type="term" value="F:metal ion binding"/>
    <property type="evidence" value="ECO:0007669"/>
    <property type="project" value="UniProtKB-KW"/>
</dbReference>
<evidence type="ECO:0000256" key="3">
    <source>
        <dbReference type="ARBA" id="ARBA00022723"/>
    </source>
</evidence>
<dbReference type="RefSeq" id="WP_005644814.1">
    <property type="nucleotide sequence ID" value="NZ_AP018773.1"/>
</dbReference>
<dbReference type="GO" id="GO:1901359">
    <property type="term" value="F:tungstate binding"/>
    <property type="evidence" value="ECO:0007669"/>
    <property type="project" value="UniProtKB-ARBA"/>
</dbReference>
<dbReference type="PANTHER" id="PTHR30632:SF17">
    <property type="entry name" value="MOLYBDATE-BINDING PROTEIN MODA"/>
    <property type="match status" value="1"/>
</dbReference>
<dbReference type="InterPro" id="IPR005950">
    <property type="entry name" value="ModA"/>
</dbReference>
<dbReference type="FunFam" id="3.40.190.10:FF:000035">
    <property type="entry name" value="Molybdate ABC transporter substrate-binding protein"/>
    <property type="match status" value="1"/>
</dbReference>
<name>A0A0D0IEC1_HAEIF</name>
<dbReference type="GO" id="GO:0030973">
    <property type="term" value="F:molybdate ion binding"/>
    <property type="evidence" value="ECO:0007669"/>
    <property type="project" value="TreeGrafter"/>
</dbReference>
<proteinExistence type="inferred from homology"/>